<feature type="transmembrane region" description="Helical" evidence="6">
    <location>
        <begin position="45"/>
        <end position="74"/>
    </location>
</feature>
<dbReference type="EMBL" id="JAVRHT010000043">
    <property type="protein sequence ID" value="MDT0632951.1"/>
    <property type="molecule type" value="Genomic_DNA"/>
</dbReference>
<proteinExistence type="predicted"/>
<evidence type="ECO:0000313" key="8">
    <source>
        <dbReference type="Proteomes" id="UP001267426"/>
    </source>
</evidence>
<accession>A0ABU3BUI2</accession>
<evidence type="ECO:0000256" key="3">
    <source>
        <dbReference type="ARBA" id="ARBA00022989"/>
    </source>
</evidence>
<comment type="caution">
    <text evidence="7">The sequence shown here is derived from an EMBL/GenBank/DDBJ whole genome shotgun (WGS) entry which is preliminary data.</text>
</comment>
<reference evidence="7 8" key="1">
    <citation type="submission" date="2023-09" db="EMBL/GenBank/DDBJ databases">
        <authorList>
            <person name="Rey-Velasco X."/>
        </authorList>
    </citation>
    <scope>NUCLEOTIDE SEQUENCE [LARGE SCALE GENOMIC DNA]</scope>
    <source>
        <strain evidence="7 8">F394</strain>
    </source>
</reference>
<keyword evidence="8" id="KW-1185">Reference proteome</keyword>
<comment type="subcellular location">
    <subcellularLocation>
        <location evidence="1">Membrane</location>
    </subcellularLocation>
</comment>
<keyword evidence="4 6" id="KW-0472">Membrane</keyword>
<evidence type="ECO:0000256" key="4">
    <source>
        <dbReference type="ARBA" id="ARBA00023136"/>
    </source>
</evidence>
<feature type="region of interest" description="Disordered" evidence="5">
    <location>
        <begin position="1"/>
        <end position="20"/>
    </location>
</feature>
<protein>
    <submittedName>
        <fullName evidence="7">VirB3 family type IV secretion system protein</fullName>
    </submittedName>
</protein>
<name>A0ABU3BUI2_9BACT</name>
<dbReference type="Proteomes" id="UP001267426">
    <property type="component" value="Unassembled WGS sequence"/>
</dbReference>
<organism evidence="7 8">
    <name type="scientific">Rubrivirga litoralis</name>
    <dbReference type="NCBI Taxonomy" id="3075598"/>
    <lineage>
        <taxon>Bacteria</taxon>
        <taxon>Pseudomonadati</taxon>
        <taxon>Rhodothermota</taxon>
        <taxon>Rhodothermia</taxon>
        <taxon>Rhodothermales</taxon>
        <taxon>Rubricoccaceae</taxon>
        <taxon>Rubrivirga</taxon>
    </lineage>
</organism>
<keyword evidence="3 6" id="KW-1133">Transmembrane helix</keyword>
<evidence type="ECO:0000313" key="7">
    <source>
        <dbReference type="EMBL" id="MDT0632951.1"/>
    </source>
</evidence>
<feature type="compositionally biased region" description="Low complexity" evidence="5">
    <location>
        <begin position="1"/>
        <end position="18"/>
    </location>
</feature>
<evidence type="ECO:0000256" key="6">
    <source>
        <dbReference type="SAM" id="Phobius"/>
    </source>
</evidence>
<evidence type="ECO:0000256" key="5">
    <source>
        <dbReference type="SAM" id="MobiDB-lite"/>
    </source>
</evidence>
<dbReference type="RefSeq" id="WP_311665356.1">
    <property type="nucleotide sequence ID" value="NZ_JAVRHT010000043.1"/>
</dbReference>
<gene>
    <name evidence="7" type="ORF">RM540_14430</name>
</gene>
<evidence type="ECO:0000256" key="2">
    <source>
        <dbReference type="ARBA" id="ARBA00022692"/>
    </source>
</evidence>
<sequence>MSPAGSTGPDGTPGTGRARPVHQSLIQVPTFAGVDRSFLVLEATLGMAVAVGMGVSWVTLIVVGLIVAVVHPVLVSLTKRDPMMTSIAARALGQSSVYDPLGSASKPGRRAPRAVPKL</sequence>
<keyword evidence="2 6" id="KW-0812">Transmembrane</keyword>
<dbReference type="InterPro" id="IPR007792">
    <property type="entry name" value="T4SS_VirB3/TrbD/AvhB"/>
</dbReference>
<dbReference type="Pfam" id="PF05101">
    <property type="entry name" value="VirB3"/>
    <property type="match status" value="1"/>
</dbReference>
<evidence type="ECO:0000256" key="1">
    <source>
        <dbReference type="ARBA" id="ARBA00004370"/>
    </source>
</evidence>